<name>A0ABS0CI70_9NOCA</name>
<organism evidence="2 3">
    <name type="scientific">Nocardia amamiensis</name>
    <dbReference type="NCBI Taxonomy" id="404578"/>
    <lineage>
        <taxon>Bacteria</taxon>
        <taxon>Bacillati</taxon>
        <taxon>Actinomycetota</taxon>
        <taxon>Actinomycetes</taxon>
        <taxon>Mycobacteriales</taxon>
        <taxon>Nocardiaceae</taxon>
        <taxon>Nocardia</taxon>
    </lineage>
</organism>
<accession>A0ABS0CI70</accession>
<dbReference type="Proteomes" id="UP000702209">
    <property type="component" value="Unassembled WGS sequence"/>
</dbReference>
<dbReference type="RefSeq" id="WP_195127661.1">
    <property type="nucleotide sequence ID" value="NZ_JADLQX010000001.1"/>
</dbReference>
<feature type="region of interest" description="Disordered" evidence="1">
    <location>
        <begin position="584"/>
        <end position="608"/>
    </location>
</feature>
<feature type="region of interest" description="Disordered" evidence="1">
    <location>
        <begin position="631"/>
        <end position="652"/>
    </location>
</feature>
<reference evidence="2 3" key="1">
    <citation type="submission" date="2020-10" db="EMBL/GenBank/DDBJ databases">
        <title>Identification of Nocardia species via Next-generation sequencing and recognition of intraspecies genetic diversity.</title>
        <authorList>
            <person name="Li P."/>
            <person name="Li P."/>
            <person name="Lu B."/>
        </authorList>
    </citation>
    <scope>NUCLEOTIDE SEQUENCE [LARGE SCALE GENOMIC DNA]</scope>
    <source>
        <strain evidence="2 3">BJ06-0157</strain>
    </source>
</reference>
<feature type="region of interest" description="Disordered" evidence="1">
    <location>
        <begin position="1"/>
        <end position="20"/>
    </location>
</feature>
<evidence type="ECO:0000256" key="1">
    <source>
        <dbReference type="SAM" id="MobiDB-lite"/>
    </source>
</evidence>
<sequence>MPDTTGHAPGDTWTGTTLDERPVKYTIPEGNGGNTVDLEIQNPNGTVDRWRIVRNELGGLKHWHDDADGNSSYAERPTADGDWYFQSFRPGTSTSGAPSREFTAEADLSRIYTPSYGADGDYLGTDVGVLNGRGLYDNQHVDQYQNTTFTRTVPNDAGGLDSVLVGQVDNTGHGWWADELDRRWDVYVDDNGNPARRRYDPVTQQRSFVYQDGNNTKNETIDSSGRIVNSLTFGPGNELLSSLSRDSGLLIEGKPGKNGELEYTFRDERDRRRGRLTYLPNGGMRLYYDGYEVVEYDGSGQEVKRYNRMGDRSVQAWLGEEATSAFLRAAGGAAEGIGGLTGINSYINMAGQVLGYNPRLATRDEVLTGLEQGLRSFHHATRYFHLVSARELTMYRTGNQGLAETLANIRPSFLAAANEESKLLIGTDWTGISDSPGAVLGNATFGIVSWFVPTRVPRIPKAVVGRGTDVFTPTPPTALTTRWSEEFVFHSDLMSPRNPGATARTSRTRPTEPTTLTNLSGRTPAWVPSFAVNGFEALRRAPRQVWAGIEQMGASVVVAARQTWEVLSNPHGELVTPEGIRVHSSSLGSGGRPWSPRPYQPALEPGRATKSIRQIRNIRDRVQRWTQGEVNARERTGGGPERAYKVPKNSDKNFPIEQDTVRKVDVPIDLPDGGVIALEVKMYQRYRRVEVAPGQWVTREFEVPLSDHIKNQIAKDVALRKADPGFRPLWEFMWAGPSPELRAELIRADITFVWHL</sequence>
<evidence type="ECO:0008006" key="4">
    <source>
        <dbReference type="Google" id="ProtNLM"/>
    </source>
</evidence>
<comment type="caution">
    <text evidence="2">The sequence shown here is derived from an EMBL/GenBank/DDBJ whole genome shotgun (WGS) entry which is preliminary data.</text>
</comment>
<feature type="region of interest" description="Disordered" evidence="1">
    <location>
        <begin position="494"/>
        <end position="522"/>
    </location>
</feature>
<protein>
    <recommendedName>
        <fullName evidence="4">RHS repeat-associated core domain-containing protein</fullName>
    </recommendedName>
</protein>
<evidence type="ECO:0000313" key="2">
    <source>
        <dbReference type="EMBL" id="MBF6296302.1"/>
    </source>
</evidence>
<keyword evidence="3" id="KW-1185">Reference proteome</keyword>
<dbReference type="EMBL" id="JADLQX010000001">
    <property type="protein sequence ID" value="MBF6296302.1"/>
    <property type="molecule type" value="Genomic_DNA"/>
</dbReference>
<proteinExistence type="predicted"/>
<feature type="compositionally biased region" description="Basic and acidic residues" evidence="1">
    <location>
        <begin position="631"/>
        <end position="651"/>
    </location>
</feature>
<gene>
    <name evidence="2" type="ORF">IU459_01940</name>
</gene>
<evidence type="ECO:0000313" key="3">
    <source>
        <dbReference type="Proteomes" id="UP000702209"/>
    </source>
</evidence>